<evidence type="ECO:0000256" key="2">
    <source>
        <dbReference type="ARBA" id="ARBA00023125"/>
    </source>
</evidence>
<dbReference type="EMBL" id="QQNB01000002">
    <property type="protein sequence ID" value="RDE06040.1"/>
    <property type="molecule type" value="Genomic_DNA"/>
</dbReference>
<evidence type="ECO:0000256" key="3">
    <source>
        <dbReference type="ARBA" id="ARBA00023163"/>
    </source>
</evidence>
<accession>A0A369VY33</accession>
<dbReference type="PROSITE" id="PS50977">
    <property type="entry name" value="HTH_TETR_2"/>
    <property type="match status" value="1"/>
</dbReference>
<evidence type="ECO:0000259" key="5">
    <source>
        <dbReference type="PROSITE" id="PS50977"/>
    </source>
</evidence>
<sequence length="181" mass="19642">MRRDAQVRRDALIAAGAELFAARGYDVPLEEVAVQAGVGRGTLYRNFQDRSALALAIFDRELDHMAQGVDPAQDLHDTLRTLIRAGARGSALYARIGSQVAEDQANRAAFERLGDRFAGLLEPIATRARTSGALRPDVDGRKLAIVVHMIGGLARIKDEEKSALLIEEALDLVLTGLRSRA</sequence>
<keyword evidence="2 4" id="KW-0238">DNA-binding</keyword>
<feature type="domain" description="HTH tetR-type" evidence="5">
    <location>
        <begin position="6"/>
        <end position="65"/>
    </location>
</feature>
<dbReference type="Pfam" id="PF00440">
    <property type="entry name" value="TetR_N"/>
    <property type="match status" value="1"/>
</dbReference>
<dbReference type="Pfam" id="PF21597">
    <property type="entry name" value="TetR_C_43"/>
    <property type="match status" value="1"/>
</dbReference>
<dbReference type="PANTHER" id="PTHR30055">
    <property type="entry name" value="HTH-TYPE TRANSCRIPTIONAL REGULATOR RUTR"/>
    <property type="match status" value="1"/>
</dbReference>
<dbReference type="InterPro" id="IPR050109">
    <property type="entry name" value="HTH-type_TetR-like_transc_reg"/>
</dbReference>
<feature type="DNA-binding region" description="H-T-H motif" evidence="4">
    <location>
        <begin position="28"/>
        <end position="47"/>
    </location>
</feature>
<comment type="caution">
    <text evidence="6">The sequence shown here is derived from an EMBL/GenBank/DDBJ whole genome shotgun (WGS) entry which is preliminary data.</text>
</comment>
<evidence type="ECO:0000313" key="7">
    <source>
        <dbReference type="Proteomes" id="UP000253918"/>
    </source>
</evidence>
<dbReference type="SUPFAM" id="SSF48498">
    <property type="entry name" value="Tetracyclin repressor-like, C-terminal domain"/>
    <property type="match status" value="1"/>
</dbReference>
<proteinExistence type="predicted"/>
<dbReference type="InterPro" id="IPR036271">
    <property type="entry name" value="Tet_transcr_reg_TetR-rel_C_sf"/>
</dbReference>
<dbReference type="InterPro" id="IPR001647">
    <property type="entry name" value="HTH_TetR"/>
</dbReference>
<protein>
    <submittedName>
        <fullName evidence="6">TetR/AcrR family transcriptional regulator</fullName>
    </submittedName>
</protein>
<dbReference type="PRINTS" id="PR00455">
    <property type="entry name" value="HTHTETR"/>
</dbReference>
<organism evidence="6 7">
    <name type="scientific">Sphingomonas aracearum</name>
    <dbReference type="NCBI Taxonomy" id="2283317"/>
    <lineage>
        <taxon>Bacteria</taxon>
        <taxon>Pseudomonadati</taxon>
        <taxon>Pseudomonadota</taxon>
        <taxon>Alphaproteobacteria</taxon>
        <taxon>Sphingomonadales</taxon>
        <taxon>Sphingomonadaceae</taxon>
        <taxon>Sphingomonas</taxon>
    </lineage>
</organism>
<dbReference type="GO" id="GO:0000976">
    <property type="term" value="F:transcription cis-regulatory region binding"/>
    <property type="evidence" value="ECO:0007669"/>
    <property type="project" value="TreeGrafter"/>
</dbReference>
<dbReference type="RefSeq" id="WP_114688109.1">
    <property type="nucleotide sequence ID" value="NZ_QQNB01000002.1"/>
</dbReference>
<keyword evidence="3" id="KW-0804">Transcription</keyword>
<dbReference type="SUPFAM" id="SSF46689">
    <property type="entry name" value="Homeodomain-like"/>
    <property type="match status" value="1"/>
</dbReference>
<dbReference type="AlphaFoldDB" id="A0A369VY33"/>
<dbReference type="Gene3D" id="1.10.357.10">
    <property type="entry name" value="Tetracycline Repressor, domain 2"/>
    <property type="match status" value="1"/>
</dbReference>
<name>A0A369VY33_9SPHN</name>
<reference evidence="6 7" key="1">
    <citation type="submission" date="2018-07" db="EMBL/GenBank/DDBJ databases">
        <title>a novel species of Sphingomonas isolated from the rhizosphere soil of Araceae plant.</title>
        <authorList>
            <person name="Zhiyong W."/>
            <person name="Qinglan Z."/>
            <person name="Zhiwei F."/>
            <person name="Ding X."/>
            <person name="Gejiao W."/>
            <person name="Shixue Z."/>
        </authorList>
    </citation>
    <scope>NUCLEOTIDE SEQUENCE [LARGE SCALE GENOMIC DNA]</scope>
    <source>
        <strain evidence="6 7">WZY 27</strain>
    </source>
</reference>
<evidence type="ECO:0000256" key="4">
    <source>
        <dbReference type="PROSITE-ProRule" id="PRU00335"/>
    </source>
</evidence>
<dbReference type="PANTHER" id="PTHR30055:SF234">
    <property type="entry name" value="HTH-TYPE TRANSCRIPTIONAL REGULATOR BETI"/>
    <property type="match status" value="1"/>
</dbReference>
<dbReference type="InterPro" id="IPR049445">
    <property type="entry name" value="TetR_SbtR-like_C"/>
</dbReference>
<dbReference type="OrthoDB" id="9795011at2"/>
<dbReference type="InterPro" id="IPR009057">
    <property type="entry name" value="Homeodomain-like_sf"/>
</dbReference>
<keyword evidence="1" id="KW-0805">Transcription regulation</keyword>
<dbReference type="Proteomes" id="UP000253918">
    <property type="component" value="Unassembled WGS sequence"/>
</dbReference>
<evidence type="ECO:0000256" key="1">
    <source>
        <dbReference type="ARBA" id="ARBA00023015"/>
    </source>
</evidence>
<gene>
    <name evidence="6" type="ORF">DVW87_12800</name>
</gene>
<dbReference type="GO" id="GO:0003700">
    <property type="term" value="F:DNA-binding transcription factor activity"/>
    <property type="evidence" value="ECO:0007669"/>
    <property type="project" value="TreeGrafter"/>
</dbReference>
<evidence type="ECO:0000313" key="6">
    <source>
        <dbReference type="EMBL" id="RDE06040.1"/>
    </source>
</evidence>
<keyword evidence="7" id="KW-1185">Reference proteome</keyword>